<reference evidence="2" key="2">
    <citation type="journal article" date="2021" name="Microbiome">
        <title>Successional dynamics and alternative stable states in a saline activated sludge microbial community over 9 years.</title>
        <authorList>
            <person name="Wang Y."/>
            <person name="Ye J."/>
            <person name="Ju F."/>
            <person name="Liu L."/>
            <person name="Boyd J.A."/>
            <person name="Deng Y."/>
            <person name="Parks D.H."/>
            <person name="Jiang X."/>
            <person name="Yin X."/>
            <person name="Woodcroft B.J."/>
            <person name="Tyson G.W."/>
            <person name="Hugenholtz P."/>
            <person name="Polz M.F."/>
            <person name="Zhang T."/>
        </authorList>
    </citation>
    <scope>NUCLEOTIDE SEQUENCE</scope>
    <source>
        <strain evidence="2">HKST-UBA11</strain>
    </source>
</reference>
<evidence type="ECO:0000313" key="2">
    <source>
        <dbReference type="EMBL" id="MCA9385388.1"/>
    </source>
</evidence>
<proteinExistence type="predicted"/>
<keyword evidence="1" id="KW-0812">Transmembrane</keyword>
<dbReference type="AlphaFoldDB" id="A0A955L7D9"/>
<keyword evidence="1" id="KW-1133">Transmembrane helix</keyword>
<comment type="caution">
    <text evidence="2">The sequence shown here is derived from an EMBL/GenBank/DDBJ whole genome shotgun (WGS) entry which is preliminary data.</text>
</comment>
<accession>A0A955L7D9</accession>
<organism evidence="2 3">
    <name type="scientific">Candidatus Dojkabacteria bacterium</name>
    <dbReference type="NCBI Taxonomy" id="2099670"/>
    <lineage>
        <taxon>Bacteria</taxon>
        <taxon>Candidatus Dojkabacteria</taxon>
    </lineage>
</organism>
<sequence length="220" mass="25519">MKKYFVIICMVLAILSILIGSLFLLRSDRDDVHLSQNSTKIYKGREELLSIDNGVIYNFFASEVIRCQDYFLSHSPMQLEICQNENSFQEYARFREIIVSPDQKLIGFEIQSDLLESDSVVGVLDLSLQNPDPVLLTNYYLGNEFLAFSPTGKYFIYQGECWEGNCGLYIYDSNTFEEVSAINHFEYQDMRQSNAEFVRWISDSEIEYLQDGEVTQQGIY</sequence>
<protein>
    <submittedName>
        <fullName evidence="2">Uncharacterized protein</fullName>
    </submittedName>
</protein>
<dbReference type="Proteomes" id="UP000754563">
    <property type="component" value="Unassembled WGS sequence"/>
</dbReference>
<dbReference type="EMBL" id="JAGQLH010000017">
    <property type="protein sequence ID" value="MCA9385388.1"/>
    <property type="molecule type" value="Genomic_DNA"/>
</dbReference>
<evidence type="ECO:0000313" key="3">
    <source>
        <dbReference type="Proteomes" id="UP000754563"/>
    </source>
</evidence>
<feature type="transmembrane region" description="Helical" evidence="1">
    <location>
        <begin position="5"/>
        <end position="25"/>
    </location>
</feature>
<gene>
    <name evidence="2" type="ORF">KC717_01940</name>
</gene>
<evidence type="ECO:0000256" key="1">
    <source>
        <dbReference type="SAM" id="Phobius"/>
    </source>
</evidence>
<keyword evidence="1" id="KW-0472">Membrane</keyword>
<reference evidence="2" key="1">
    <citation type="submission" date="2020-04" db="EMBL/GenBank/DDBJ databases">
        <authorList>
            <person name="Zhang T."/>
        </authorList>
    </citation>
    <scope>NUCLEOTIDE SEQUENCE</scope>
    <source>
        <strain evidence="2">HKST-UBA11</strain>
    </source>
</reference>
<dbReference type="SUPFAM" id="SSF82171">
    <property type="entry name" value="DPP6 N-terminal domain-like"/>
    <property type="match status" value="1"/>
</dbReference>
<name>A0A955L7D9_9BACT</name>